<evidence type="ECO:0008006" key="2">
    <source>
        <dbReference type="Google" id="ProtNLM"/>
    </source>
</evidence>
<dbReference type="EMBL" id="MN740656">
    <property type="protein sequence ID" value="QHU06471.1"/>
    <property type="molecule type" value="Genomic_DNA"/>
</dbReference>
<evidence type="ECO:0000313" key="1">
    <source>
        <dbReference type="EMBL" id="QHU06471.1"/>
    </source>
</evidence>
<sequence>MYQIRVDFVVDKTEHENDPIFRKIQELCNSLKIDVQIRNYDPKRYYEDCEFITRLPAIQIYEKGAHTRTLFPNEKPVYTIREIHEKCEMEYLNNLAKQQIWDEKLKYLKRIFFKKASLKTDLFNSRSML</sequence>
<reference evidence="1" key="1">
    <citation type="journal article" date="2020" name="Nature">
        <title>Giant virus diversity and host interactions through global metagenomics.</title>
        <authorList>
            <person name="Schulz F."/>
            <person name="Roux S."/>
            <person name="Paez-Espino D."/>
            <person name="Jungbluth S."/>
            <person name="Walsh D.A."/>
            <person name="Denef V.J."/>
            <person name="McMahon K.D."/>
            <person name="Konstantinidis K.T."/>
            <person name="Eloe-Fadrosh E.A."/>
            <person name="Kyrpides N.C."/>
            <person name="Woyke T."/>
        </authorList>
    </citation>
    <scope>NUCLEOTIDE SEQUENCE</scope>
    <source>
        <strain evidence="1">GVMAG-S-1035315-10</strain>
    </source>
</reference>
<dbReference type="AlphaFoldDB" id="A0A6C0JNM1"/>
<organism evidence="1">
    <name type="scientific">viral metagenome</name>
    <dbReference type="NCBI Taxonomy" id="1070528"/>
    <lineage>
        <taxon>unclassified sequences</taxon>
        <taxon>metagenomes</taxon>
        <taxon>organismal metagenomes</taxon>
    </lineage>
</organism>
<proteinExistence type="predicted"/>
<protein>
    <recommendedName>
        <fullName evidence="2">Thioredoxin domain-containing protein</fullName>
    </recommendedName>
</protein>
<accession>A0A6C0JNM1</accession>
<name>A0A6C0JNM1_9ZZZZ</name>